<dbReference type="GO" id="GO:0016020">
    <property type="term" value="C:membrane"/>
    <property type="evidence" value="ECO:0007669"/>
    <property type="project" value="UniProtKB-SubCell"/>
</dbReference>
<proteinExistence type="predicted"/>
<evidence type="ECO:0000256" key="2">
    <source>
        <dbReference type="ARBA" id="ARBA00022692"/>
    </source>
</evidence>
<dbReference type="EMBL" id="VEVO01000002">
    <property type="protein sequence ID" value="KAF0046066.1"/>
    <property type="molecule type" value="Genomic_DNA"/>
</dbReference>
<comment type="caution">
    <text evidence="6">The sequence shown here is derived from an EMBL/GenBank/DDBJ whole genome shotgun (WGS) entry which is preliminary data.</text>
</comment>
<dbReference type="InterPro" id="IPR007237">
    <property type="entry name" value="CD20-like"/>
</dbReference>
<comment type="subcellular location">
    <subcellularLocation>
        <location evidence="1">Membrane</location>
        <topology evidence="1">Multi-pass membrane protein</topology>
    </subcellularLocation>
</comment>
<gene>
    <name evidence="6" type="ORF">F2P81_002595</name>
</gene>
<accession>A0A6A4TET0</accession>
<dbReference type="Pfam" id="PF04103">
    <property type="entry name" value="CD20"/>
    <property type="match status" value="1"/>
</dbReference>
<dbReference type="Proteomes" id="UP000438429">
    <property type="component" value="Unassembled WGS sequence"/>
</dbReference>
<feature type="transmembrane region" description="Helical" evidence="5">
    <location>
        <begin position="52"/>
        <end position="72"/>
    </location>
</feature>
<reference evidence="6 7" key="1">
    <citation type="submission" date="2019-06" db="EMBL/GenBank/DDBJ databases">
        <title>Draft genomes of female and male turbot (Scophthalmus maximus).</title>
        <authorList>
            <person name="Xu H."/>
            <person name="Xu X.-W."/>
            <person name="Shao C."/>
            <person name="Chen S."/>
        </authorList>
    </citation>
    <scope>NUCLEOTIDE SEQUENCE [LARGE SCALE GENOMIC DNA]</scope>
    <source>
        <strain evidence="6">Ysfricsl-2016a</strain>
        <tissue evidence="6">Blood</tissue>
    </source>
</reference>
<dbReference type="AlphaFoldDB" id="A0A6A4TET0"/>
<keyword evidence="4 5" id="KW-0472">Membrane</keyword>
<sequence length="207" mass="23062">MDVSLVARTFLQLFVNIRFAIIGIKALTSEMKEEKQDDQDVDDQQAKSRERFILISLRVLYTLVGIMSVFAGGRPSHCLVGFGVFVNVVGCIFAIAGIVLYAIDLGDTSVVWMCAWNQLNADHFGDNCRSSLLTGMDITLIVLAVLQLCVCISVAVLGVKSLANGKKEEIHPIYLKLAQKIYTHWEMLYKKFCDVSSDAVRLAIRRL</sequence>
<organism evidence="6 7">
    <name type="scientific">Scophthalmus maximus</name>
    <name type="common">Turbot</name>
    <name type="synonym">Psetta maxima</name>
    <dbReference type="NCBI Taxonomy" id="52904"/>
    <lineage>
        <taxon>Eukaryota</taxon>
        <taxon>Metazoa</taxon>
        <taxon>Chordata</taxon>
        <taxon>Craniata</taxon>
        <taxon>Vertebrata</taxon>
        <taxon>Euteleostomi</taxon>
        <taxon>Actinopterygii</taxon>
        <taxon>Neopterygii</taxon>
        <taxon>Teleostei</taxon>
        <taxon>Neoteleostei</taxon>
        <taxon>Acanthomorphata</taxon>
        <taxon>Carangaria</taxon>
        <taxon>Pleuronectiformes</taxon>
        <taxon>Pleuronectoidei</taxon>
        <taxon>Scophthalmidae</taxon>
        <taxon>Scophthalmus</taxon>
    </lineage>
</organism>
<evidence type="ECO:0000256" key="4">
    <source>
        <dbReference type="ARBA" id="ARBA00023136"/>
    </source>
</evidence>
<feature type="transmembrane region" description="Helical" evidence="5">
    <location>
        <begin position="138"/>
        <end position="159"/>
    </location>
</feature>
<evidence type="ECO:0000256" key="5">
    <source>
        <dbReference type="SAM" id="Phobius"/>
    </source>
</evidence>
<evidence type="ECO:0000256" key="3">
    <source>
        <dbReference type="ARBA" id="ARBA00022989"/>
    </source>
</evidence>
<evidence type="ECO:0000313" key="6">
    <source>
        <dbReference type="EMBL" id="KAF0046066.1"/>
    </source>
</evidence>
<feature type="transmembrane region" description="Helical" evidence="5">
    <location>
        <begin position="79"/>
        <end position="103"/>
    </location>
</feature>
<name>A0A6A4TET0_SCOMX</name>
<protein>
    <submittedName>
        <fullName evidence="6">Uncharacterized protein</fullName>
    </submittedName>
</protein>
<keyword evidence="2 5" id="KW-0812">Transmembrane</keyword>
<keyword evidence="3 5" id="KW-1133">Transmembrane helix</keyword>
<evidence type="ECO:0000313" key="7">
    <source>
        <dbReference type="Proteomes" id="UP000438429"/>
    </source>
</evidence>
<evidence type="ECO:0000256" key="1">
    <source>
        <dbReference type="ARBA" id="ARBA00004141"/>
    </source>
</evidence>